<dbReference type="AlphaFoldDB" id="A0A0D6JB46"/>
<accession>A0A0D6JB46</accession>
<gene>
    <name evidence="2" type="ORF">YBN1229_v1_0698</name>
</gene>
<organism evidence="2 3">
    <name type="scientific">Candidatus Filomicrobium marinum</name>
    <dbReference type="NCBI Taxonomy" id="1608628"/>
    <lineage>
        <taxon>Bacteria</taxon>
        <taxon>Pseudomonadati</taxon>
        <taxon>Pseudomonadota</taxon>
        <taxon>Alphaproteobacteria</taxon>
        <taxon>Hyphomicrobiales</taxon>
        <taxon>Hyphomicrobiaceae</taxon>
        <taxon>Filomicrobium</taxon>
    </lineage>
</organism>
<dbReference type="Proteomes" id="UP000033187">
    <property type="component" value="Chromosome 1"/>
</dbReference>
<proteinExistence type="predicted"/>
<evidence type="ECO:0000313" key="2">
    <source>
        <dbReference type="EMBL" id="CPR16199.1"/>
    </source>
</evidence>
<dbReference type="EMBL" id="LN829119">
    <property type="protein sequence ID" value="CPR16199.1"/>
    <property type="molecule type" value="Genomic_DNA"/>
</dbReference>
<evidence type="ECO:0000313" key="3">
    <source>
        <dbReference type="Proteomes" id="UP000033187"/>
    </source>
</evidence>
<dbReference type="KEGG" id="fiy:BN1229_v1_0698"/>
<dbReference type="InterPro" id="IPR024559">
    <property type="entry name" value="DUF3846"/>
</dbReference>
<sequence>MLAHLIDPESRTITSVEVPDTGDKLPAIYKHLRCDTFDVATLPNGDGLYVDDEGLLKPAYHFIAVRGMPQPFAGRGLLLGMDANGRSVAPTTSLEQLTRDVKFIELLYANVVVVRDAINPSHERILPLGNVLKTLAEEAAE</sequence>
<reference evidence="3" key="1">
    <citation type="submission" date="2015-02" db="EMBL/GenBank/DDBJ databases">
        <authorList>
            <person name="Chooi Y.-H."/>
        </authorList>
    </citation>
    <scope>NUCLEOTIDE SEQUENCE [LARGE SCALE GENOMIC DNA]</scope>
    <source>
        <strain evidence="3">strain Y</strain>
    </source>
</reference>
<dbReference type="OrthoDB" id="8482102at2"/>
<dbReference type="Pfam" id="PF12957">
    <property type="entry name" value="DUF3846"/>
    <property type="match status" value="1"/>
</dbReference>
<evidence type="ECO:0000259" key="1">
    <source>
        <dbReference type="Pfam" id="PF12957"/>
    </source>
</evidence>
<keyword evidence="3" id="KW-1185">Reference proteome</keyword>
<dbReference type="KEGG" id="fil:BN1229_v1_0695"/>
<feature type="domain" description="DUF3846" evidence="1">
    <location>
        <begin position="3"/>
        <end position="91"/>
    </location>
</feature>
<protein>
    <recommendedName>
        <fullName evidence="1">DUF3846 domain-containing protein</fullName>
    </recommendedName>
</protein>
<dbReference type="RefSeq" id="WP_052743657.1">
    <property type="nucleotide sequence ID" value="NZ_LN829118.1"/>
</dbReference>
<name>A0A0D6JB46_9HYPH</name>